<dbReference type="AlphaFoldDB" id="A0A1G7PQ30"/>
<gene>
    <name evidence="1" type="ORF">SAMN04488542_11967</name>
</gene>
<reference evidence="1 2" key="1">
    <citation type="submission" date="2016-10" db="EMBL/GenBank/DDBJ databases">
        <authorList>
            <person name="de Groot N.N."/>
        </authorList>
    </citation>
    <scope>NUCLEOTIDE SEQUENCE [LARGE SCALE GENOMIC DNA]</scope>
    <source>
        <strain evidence="1 2">DSM 28129</strain>
    </source>
</reference>
<name>A0A1G7PQ30_9BACL</name>
<keyword evidence="2" id="KW-1185">Reference proteome</keyword>
<dbReference type="PROSITE" id="PS51257">
    <property type="entry name" value="PROKAR_LIPOPROTEIN"/>
    <property type="match status" value="1"/>
</dbReference>
<dbReference type="RefSeq" id="WP_091232647.1">
    <property type="nucleotide sequence ID" value="NZ_FNBG01000019.1"/>
</dbReference>
<proteinExistence type="predicted"/>
<dbReference type="EMBL" id="FNBG01000019">
    <property type="protein sequence ID" value="SDF88325.1"/>
    <property type="molecule type" value="Genomic_DNA"/>
</dbReference>
<sequence length="443" mass="50772">MSKRLTTWLLIILLALIVLTACSSTPKQTIQYEGDSQMQATITVMYSGGLNFFNKDYGDLFRAKYPNIEVKVVTASPWSNIEKVLEEQKPDVLLLSYEDYVKLMDEGKLLDLNNVITDDAFNLEGMNQDIIGFLRQSGGGKLYGLPPYFGNTGLFYNKDLFDKYNIPYPQDGMTWEEVFQLAKRFPVEDGISGFYKNYLGALRYNMEASQGLKTVNPKEMKVTINTESYKKLFGTLLDAYQSKTLEVKDYGEDVYDSFITGKSAMTTESYYYLNNNIYWAKTDRGDDFHLNWDVAAAPVGESNREAAPMFMFYSIYAVNANTSEAQASWELVKFINSEEVAKMKSRTTTHAIPTRTDYMYNPEGKRMEIFYKNINMDWSLNYNRQDKRIPNKFNSAFSNIMNSEFMAASRGEKSVDEALQSIQERGQEELDKQLAEKSVEEGK</sequence>
<evidence type="ECO:0000313" key="1">
    <source>
        <dbReference type="EMBL" id="SDF88325.1"/>
    </source>
</evidence>
<keyword evidence="1" id="KW-0762">Sugar transport</keyword>
<evidence type="ECO:0000313" key="2">
    <source>
        <dbReference type="Proteomes" id="UP000198972"/>
    </source>
</evidence>
<dbReference type="InterPro" id="IPR050490">
    <property type="entry name" value="Bact_solute-bd_prot1"/>
</dbReference>
<keyword evidence="1" id="KW-0813">Transport</keyword>
<dbReference type="STRING" id="670482.SAMN04488542_11967"/>
<protein>
    <submittedName>
        <fullName evidence="1">Multiple sugar transport system substrate-binding protein</fullName>
    </submittedName>
</protein>
<dbReference type="SUPFAM" id="SSF53850">
    <property type="entry name" value="Periplasmic binding protein-like II"/>
    <property type="match status" value="1"/>
</dbReference>
<dbReference type="PANTHER" id="PTHR43649">
    <property type="entry name" value="ARABINOSE-BINDING PROTEIN-RELATED"/>
    <property type="match status" value="1"/>
</dbReference>
<dbReference type="InterPro" id="IPR006059">
    <property type="entry name" value="SBP"/>
</dbReference>
<dbReference type="Proteomes" id="UP000198972">
    <property type="component" value="Unassembled WGS sequence"/>
</dbReference>
<dbReference type="PANTHER" id="PTHR43649:SF12">
    <property type="entry name" value="DIACETYLCHITOBIOSE BINDING PROTEIN DASA"/>
    <property type="match status" value="1"/>
</dbReference>
<dbReference type="OrthoDB" id="9782846at2"/>
<dbReference type="Pfam" id="PF01547">
    <property type="entry name" value="SBP_bac_1"/>
    <property type="match status" value="1"/>
</dbReference>
<dbReference type="Gene3D" id="3.40.190.10">
    <property type="entry name" value="Periplasmic binding protein-like II"/>
    <property type="match status" value="1"/>
</dbReference>
<accession>A0A1G7PQ30</accession>
<organism evidence="1 2">
    <name type="scientific">Fontibacillus panacisegetis</name>
    <dbReference type="NCBI Taxonomy" id="670482"/>
    <lineage>
        <taxon>Bacteria</taxon>
        <taxon>Bacillati</taxon>
        <taxon>Bacillota</taxon>
        <taxon>Bacilli</taxon>
        <taxon>Bacillales</taxon>
        <taxon>Paenibacillaceae</taxon>
        <taxon>Fontibacillus</taxon>
    </lineage>
</organism>